<comment type="caution">
    <text evidence="1">The sequence shown here is derived from an EMBL/GenBank/DDBJ whole genome shotgun (WGS) entry which is preliminary data.</text>
</comment>
<keyword evidence="2" id="KW-1185">Reference proteome</keyword>
<accession>A0ABT9Q1M6</accession>
<name>A0ABT9Q1M6_9HYPH</name>
<gene>
    <name evidence="1" type="ORF">J2T09_005415</name>
</gene>
<dbReference type="Proteomes" id="UP001241472">
    <property type="component" value="Unassembled WGS sequence"/>
</dbReference>
<protein>
    <submittedName>
        <fullName evidence="1">HD phosphohydrolase</fullName>
    </submittedName>
</protein>
<dbReference type="EMBL" id="JAUSRF010000032">
    <property type="protein sequence ID" value="MDP9840627.1"/>
    <property type="molecule type" value="Genomic_DNA"/>
</dbReference>
<proteinExistence type="predicted"/>
<evidence type="ECO:0000313" key="1">
    <source>
        <dbReference type="EMBL" id="MDP9840627.1"/>
    </source>
</evidence>
<evidence type="ECO:0000313" key="2">
    <source>
        <dbReference type="Proteomes" id="UP001241472"/>
    </source>
</evidence>
<reference evidence="1 2" key="1">
    <citation type="submission" date="2023-07" db="EMBL/GenBank/DDBJ databases">
        <title>Sorghum-associated microbial communities from plants grown in Nebraska, USA.</title>
        <authorList>
            <person name="Schachtman D."/>
        </authorList>
    </citation>
    <scope>NUCLEOTIDE SEQUENCE [LARGE SCALE GENOMIC DNA]</scope>
    <source>
        <strain evidence="1 2">DS1307</strain>
    </source>
</reference>
<sequence length="80" mass="9472">MDTEDLKTACRRFEKEHGVEAFLDAMAELMTERMAVQGLKLRFFDDNDQRNDEQTPYLSRCLVPTCHGLVFERRFQVFSH</sequence>
<organism evidence="1 2">
    <name type="scientific">Neorhizobium huautlense</name>
    <dbReference type="NCBI Taxonomy" id="67774"/>
    <lineage>
        <taxon>Bacteria</taxon>
        <taxon>Pseudomonadati</taxon>
        <taxon>Pseudomonadota</taxon>
        <taxon>Alphaproteobacteria</taxon>
        <taxon>Hyphomicrobiales</taxon>
        <taxon>Rhizobiaceae</taxon>
        <taxon>Rhizobium/Agrobacterium group</taxon>
        <taxon>Neorhizobium</taxon>
    </lineage>
</organism>